<evidence type="ECO:0000313" key="2">
    <source>
        <dbReference type="Proteomes" id="UP000829398"/>
    </source>
</evidence>
<proteinExistence type="predicted"/>
<keyword evidence="2" id="KW-1185">Reference proteome</keyword>
<sequence length="2220" mass="252487">MTSRKGKEVDNKVEMPVTKENQIVPVNVEDSPSEEKEETNPREYVPKVPFPQRLAKGKKGKFTGEILEIFKQDSRKHILIILGRPFLATADAHIQCRTGNMQLSFDNMTMELNIFNITKQPHNKDDVIVDVDLIEALVDNTFVSNLSDDPLQTCLTHFGLDFDIYRSVDEVNALLDSAQSMDTNKWKSRVEQLAPSEKKLIPLSKSRPKLELKLLPNTLEYVFLGEESILPIIISSSLNDEQKGKLLDVLKEHKGALGWTIADIKGINPVDCMHYIHLDENAKPKREMQRRLNPNMKEVVKTEVLKLLDADDDVKLRLFPFSLKDRARSWLNTLPANSIASWEQMVTKFLNKYFPVHKTNSIRREISEFTQREDDQFFETWERFNGLLLKCPHHGYEKWHQCQYFLEGLLPNVQEWLMATSGGELMSKSASEIWEFFQRQADNSQQRSRSLRNTRRIKGVNEVQIGESTSGIKEVKEMVEGLARQIASLSTAKSTESHDPNSYPDQANAIGVMRKPSNYNPYSNTYNPGWRDHPNFSWSQGFQQNGPAAPAPPMQQIPQNPQASQPPFRPYNQNQNYSQPRPWEDAFQNFKNVTHSTIEQQNRTIDGLRNELRAGFNSQAQSVSSLEKMVGQLASSVQTLAMTVEKGKFPSQPVPNPKGVHEASTSSPQQHGEVKAVMTLRKGKEVDNKVEMPVTKENQIVPVNVEDSPPEEKEETNPREYVPKAPFPQRLAKGKKGKSTGEILEIFKQVSVNIPLLDAIKQVPSYAKFLKDLCTKKRNMHVQKKAFLTENVSSILQHKIPLKCKDPGSPTISCSIGNHTIENALLDLGASVNLLPYSVFVKLGLGELHPTPVVLQLADRSTKIPRGIVEDVLIQVDKFYFPVDFIVIDTQPIQDSRKHIPIILGRPFLATADAHIQCRTGNMQLSFGNMTVELNMFNIAKQPHSADDGIVDVDLIEALVDDTFISNLSDDPLQTCLTHFGFDFDIDRSVDEVNALLDSAPSMDTNKWKSRVEQLAPSEKKLIPSSESPPKLELKPLPNTLEYAFLGEESTLPVIISSSLNDEQKGKLLDVLKEHKGALGWTIADIKGINPVDCMHYIHLDENAKSTREMQRRLNPNMKEVVRTEVLKLLDAGIIYLISDSSWVSPVQVVPKKSGVTVVTNADNELIPTRVTTGWRVCIDYRKLNSVTRKDHFPLPFIDQMLDRLAGHEFYCFLDGYSGYNQIPIAPKDQEKTTFTCPFGTFAYRRMPFGLCNAPATFQRCMLSIFSNMVERFLEVFMDDFSVFGDSFDQCLHHLTLVLQRCTEKSLVLNWEKCHFMVKQGIVLGHIISSKGIEVDKAKVDLISNLPPPKTVREVRSFLGHAGFYRRFIKDFSKVSRPLCNLLAKDVPFIFNDSCLMAFEKLKQLLTSSPIIQAPNWSLPFELMCDASDYAVGAVLGQRVDRIPHVIYYASMTLNDAQLNYSTTEKEMLAVVFALEKFRSYLIGCKIIIFTDHAALKYLLTKKDAKARLIRWVLLLQEFDLEFKDKKGTENVVADHLSRLHFDTITQPLILNESFPDEQLMSVEVLPWCQRMGSITRRNMMPLNPILVVEIFDVWGIDFMGPFPPSFGHQYILVGVDYVSKWVEAIPCRTNDHKVVIGFLKSNIVSRFGFPRAIISDGGAHFCNKAFKVLLTKYSITHKVATPYHPQTSGQVEISNREIKHILEKTVRPDRKDWSLRLDDALWAYRTAFKTPIGMSPYRLVYGKACHLPVELEHRAYWAIKKFNFDMQQASSERRLQLAELEEIRNDAYENAKIYKQRMKVFHDKQIMRKSFTPGQKVLLFNSHLHLFPGMDRNEILAKLHKRFPSLPQNALLTIYKARSERMRLLMRNNIPADIRWLIEAKVRLAGELPPKFIAYMPSCGKGNYARKRRARRISVACHKCARMSCDRNPCSLGMVSDNRDDKIQFIRDGLNKESLDDILLSLETHPSGYVQGAILQLWPLFQKEHTRYSLGNLTINDPISTPNRQFKNICVLSGFTYGKHKEFVEAAIDLGRSIAARKLHLVYGGGNRGLSKMVSEAAFIRGSQVLGIIPRVLKPLGSSSDSSTGEELVVLGMQERITEMLNHADAFIFLPRDLATLEALITLASWAHLHIHQKPIGLLNVNNFYDGFIAFLNHAIKNYFIPSNVKKLFICAHTANELLDMLQAYKPEPDPWTFVLERPNNDGNSSRSKKYKLDLTLRL</sequence>
<evidence type="ECO:0000313" key="1">
    <source>
        <dbReference type="EMBL" id="KAH9792911.1"/>
    </source>
</evidence>
<reference evidence="2" key="1">
    <citation type="journal article" date="2023" name="Hortic. Res.">
        <title>A chromosome-level phased genome enabling allele-level studies in sweet orange: a case study on citrus Huanglongbing tolerance.</title>
        <authorList>
            <person name="Wu B."/>
            <person name="Yu Q."/>
            <person name="Deng Z."/>
            <person name="Duan Y."/>
            <person name="Luo F."/>
            <person name="Gmitter F. Jr."/>
        </authorList>
    </citation>
    <scope>NUCLEOTIDE SEQUENCE [LARGE SCALE GENOMIC DNA]</scope>
    <source>
        <strain evidence="2">cv. Valencia</strain>
    </source>
</reference>
<gene>
    <name evidence="1" type="ORF">KPL71_004335</name>
</gene>
<comment type="caution">
    <text evidence="1">The sequence shown here is derived from an EMBL/GenBank/DDBJ whole genome shotgun (WGS) entry which is preliminary data.</text>
</comment>
<dbReference type="Proteomes" id="UP000829398">
    <property type="component" value="Chromosome 2"/>
</dbReference>
<dbReference type="EMBL" id="CM039171">
    <property type="protein sequence ID" value="KAH9792911.1"/>
    <property type="molecule type" value="Genomic_DNA"/>
</dbReference>
<name>A0ACB8N4Y7_CITSI</name>
<accession>A0ACB8N4Y7</accession>
<protein>
    <submittedName>
        <fullName evidence="1">Uncharacterized protein</fullName>
    </submittedName>
</protein>
<organism evidence="1 2">
    <name type="scientific">Citrus sinensis</name>
    <name type="common">Sweet orange</name>
    <name type="synonym">Citrus aurantium var. sinensis</name>
    <dbReference type="NCBI Taxonomy" id="2711"/>
    <lineage>
        <taxon>Eukaryota</taxon>
        <taxon>Viridiplantae</taxon>
        <taxon>Streptophyta</taxon>
        <taxon>Embryophyta</taxon>
        <taxon>Tracheophyta</taxon>
        <taxon>Spermatophyta</taxon>
        <taxon>Magnoliopsida</taxon>
        <taxon>eudicotyledons</taxon>
        <taxon>Gunneridae</taxon>
        <taxon>Pentapetalae</taxon>
        <taxon>rosids</taxon>
        <taxon>malvids</taxon>
        <taxon>Sapindales</taxon>
        <taxon>Rutaceae</taxon>
        <taxon>Aurantioideae</taxon>
        <taxon>Citrus</taxon>
    </lineage>
</organism>